<accession>A0A839IR06</accession>
<evidence type="ECO:0000313" key="2">
    <source>
        <dbReference type="EMBL" id="MBB1487705.1"/>
    </source>
</evidence>
<feature type="transmembrane region" description="Helical" evidence="1">
    <location>
        <begin position="6"/>
        <end position="24"/>
    </location>
</feature>
<dbReference type="Proteomes" id="UP000565262">
    <property type="component" value="Unassembled WGS sequence"/>
</dbReference>
<protein>
    <submittedName>
        <fullName evidence="2">Uncharacterized protein</fullName>
    </submittedName>
</protein>
<gene>
    <name evidence="2" type="ORF">H4O21_13930</name>
</gene>
<keyword evidence="1" id="KW-1133">Transmembrane helix</keyword>
<organism evidence="2 3">
    <name type="scientific">Oceanospirillum sediminis</name>
    <dbReference type="NCBI Taxonomy" id="2760088"/>
    <lineage>
        <taxon>Bacteria</taxon>
        <taxon>Pseudomonadati</taxon>
        <taxon>Pseudomonadota</taxon>
        <taxon>Gammaproteobacteria</taxon>
        <taxon>Oceanospirillales</taxon>
        <taxon>Oceanospirillaceae</taxon>
        <taxon>Oceanospirillum</taxon>
    </lineage>
</organism>
<sequence length="394" mass="45565">MTIINISIRLIIVFMISAMIWLIWDHNQRQPRVFVIHSYNTDLNWVNSIDEGIDQKLKEVLPSAKVRHHYMDLKNHNGCNFRRRSTRDVLYGISDWKPDYLLLVDDLAQELVGAHYLAYNDGIFPQKSLAEQLFAKRCPEQDLEFYQRTYITDVQQLPEIVFAGVNYSVEPYGYFRAMNTQGIYEHKNFTALVETLKDLSQYCGEQRAVGVLPLNDYSATARREQVSFQRFNWYPLELLEPATVRSFDEWKAQVTLANQKKAMLVIANYQQVPEKPGSKQYVTPARLIQWTTENAHYPVLGAGTNFVDDGGMITVAIAGLEQGKTLVELITLPVQRKPLKDKDVRRGEQFLVGLAARKLKQYCSNQMPKIYQAYAKQTGLYRYENVSEVLYVEP</sequence>
<dbReference type="EMBL" id="JACJFM010000018">
    <property type="protein sequence ID" value="MBB1487705.1"/>
    <property type="molecule type" value="Genomic_DNA"/>
</dbReference>
<reference evidence="2 3" key="1">
    <citation type="submission" date="2020-08" db="EMBL/GenBank/DDBJ databases">
        <title>Oceanospirillum sp. nov. isolated from marine sediment.</title>
        <authorList>
            <person name="Ji X."/>
        </authorList>
    </citation>
    <scope>NUCLEOTIDE SEQUENCE [LARGE SCALE GENOMIC DNA]</scope>
    <source>
        <strain evidence="2 3">D5</strain>
    </source>
</reference>
<dbReference type="RefSeq" id="WP_182809483.1">
    <property type="nucleotide sequence ID" value="NZ_JACJFM010000018.1"/>
</dbReference>
<name>A0A839IR06_9GAMM</name>
<evidence type="ECO:0000256" key="1">
    <source>
        <dbReference type="SAM" id="Phobius"/>
    </source>
</evidence>
<proteinExistence type="predicted"/>
<evidence type="ECO:0000313" key="3">
    <source>
        <dbReference type="Proteomes" id="UP000565262"/>
    </source>
</evidence>
<comment type="caution">
    <text evidence="2">The sequence shown here is derived from an EMBL/GenBank/DDBJ whole genome shotgun (WGS) entry which is preliminary data.</text>
</comment>
<keyword evidence="1" id="KW-0812">Transmembrane</keyword>
<dbReference type="AlphaFoldDB" id="A0A839IR06"/>
<keyword evidence="1" id="KW-0472">Membrane</keyword>
<keyword evidence="3" id="KW-1185">Reference proteome</keyword>